<comment type="caution">
    <text evidence="7">The sequence shown here is derived from an EMBL/GenBank/DDBJ whole genome shotgun (WGS) entry which is preliminary data.</text>
</comment>
<dbReference type="GO" id="GO:0016020">
    <property type="term" value="C:membrane"/>
    <property type="evidence" value="ECO:0007669"/>
    <property type="project" value="UniProtKB-SubCell"/>
</dbReference>
<dbReference type="Pfam" id="PF07690">
    <property type="entry name" value="MFS_1"/>
    <property type="match status" value="1"/>
</dbReference>
<organism evidence="7 8">
    <name type="scientific">Sinanodonta woodiana</name>
    <name type="common">Chinese pond mussel</name>
    <name type="synonym">Anodonta woodiana</name>
    <dbReference type="NCBI Taxonomy" id="1069815"/>
    <lineage>
        <taxon>Eukaryota</taxon>
        <taxon>Metazoa</taxon>
        <taxon>Spiralia</taxon>
        <taxon>Lophotrochozoa</taxon>
        <taxon>Mollusca</taxon>
        <taxon>Bivalvia</taxon>
        <taxon>Autobranchia</taxon>
        <taxon>Heteroconchia</taxon>
        <taxon>Palaeoheterodonta</taxon>
        <taxon>Unionida</taxon>
        <taxon>Unionoidea</taxon>
        <taxon>Unionidae</taxon>
        <taxon>Unioninae</taxon>
        <taxon>Sinanodonta</taxon>
    </lineage>
</organism>
<reference evidence="7 8" key="1">
    <citation type="submission" date="2024-11" db="EMBL/GenBank/DDBJ databases">
        <title>Chromosome-level genome assembly of the freshwater bivalve Anodonta woodiana.</title>
        <authorList>
            <person name="Chen X."/>
        </authorList>
    </citation>
    <scope>NUCLEOTIDE SEQUENCE [LARGE SCALE GENOMIC DNA]</scope>
    <source>
        <strain evidence="7">MN2024</strain>
        <tissue evidence="7">Gills</tissue>
    </source>
</reference>
<accession>A0ABD3V412</accession>
<feature type="transmembrane region" description="Helical" evidence="6">
    <location>
        <begin position="348"/>
        <end position="370"/>
    </location>
</feature>
<dbReference type="PANTHER" id="PTHR23507:SF1">
    <property type="entry name" value="FI18259P1-RELATED"/>
    <property type="match status" value="1"/>
</dbReference>
<dbReference type="SUPFAM" id="SSF103473">
    <property type="entry name" value="MFS general substrate transporter"/>
    <property type="match status" value="1"/>
</dbReference>
<feature type="transmembrane region" description="Helical" evidence="6">
    <location>
        <begin position="291"/>
        <end position="311"/>
    </location>
</feature>
<feature type="transmembrane region" description="Helical" evidence="6">
    <location>
        <begin position="67"/>
        <end position="86"/>
    </location>
</feature>
<feature type="region of interest" description="Disordered" evidence="5">
    <location>
        <begin position="444"/>
        <end position="471"/>
    </location>
</feature>
<protein>
    <recommendedName>
        <fullName evidence="9">Proton-coupled folate transporter</fullName>
    </recommendedName>
</protein>
<evidence type="ECO:0000256" key="3">
    <source>
        <dbReference type="ARBA" id="ARBA00022989"/>
    </source>
</evidence>
<name>A0ABD3V412_SINWO</name>
<dbReference type="InterPro" id="IPR036259">
    <property type="entry name" value="MFS_trans_sf"/>
</dbReference>
<dbReference type="Gene3D" id="1.20.1250.20">
    <property type="entry name" value="MFS general substrate transporter like domains"/>
    <property type="match status" value="1"/>
</dbReference>
<keyword evidence="8" id="KW-1185">Reference proteome</keyword>
<evidence type="ECO:0000256" key="1">
    <source>
        <dbReference type="ARBA" id="ARBA00004141"/>
    </source>
</evidence>
<dbReference type="PANTHER" id="PTHR23507">
    <property type="entry name" value="ZGC:174356"/>
    <property type="match status" value="1"/>
</dbReference>
<evidence type="ECO:0000256" key="6">
    <source>
        <dbReference type="SAM" id="Phobius"/>
    </source>
</evidence>
<evidence type="ECO:0000313" key="8">
    <source>
        <dbReference type="Proteomes" id="UP001634394"/>
    </source>
</evidence>
<dbReference type="AlphaFoldDB" id="A0ABD3V412"/>
<feature type="transmembrane region" description="Helical" evidence="6">
    <location>
        <begin position="98"/>
        <end position="117"/>
    </location>
</feature>
<evidence type="ECO:0000313" key="7">
    <source>
        <dbReference type="EMBL" id="KAL3856401.1"/>
    </source>
</evidence>
<feature type="transmembrane region" description="Helical" evidence="6">
    <location>
        <begin position="410"/>
        <end position="435"/>
    </location>
</feature>
<evidence type="ECO:0008006" key="9">
    <source>
        <dbReference type="Google" id="ProtNLM"/>
    </source>
</evidence>
<feature type="transmembrane region" description="Helical" evidence="6">
    <location>
        <begin position="382"/>
        <end position="404"/>
    </location>
</feature>
<keyword evidence="3 6" id="KW-1133">Transmembrane helix</keyword>
<feature type="transmembrane region" description="Helical" evidence="6">
    <location>
        <begin position="123"/>
        <end position="151"/>
    </location>
</feature>
<sequence>MCLYGWQIDLIFFIYNIGDSMLDACLRPNMPQIVCFNMYPDKIEMCKNLLNHPDIEDDVQKVSTTYIIYYKVLSNAPALILGFFCGAWSDKYGRKLPMVMPSIGATFAVLLYMGANASPPSSIILFLFGSLVHGCFGKTSLISMAVHSYIVDITETERRTRKLGLLASMQFLGMFIGSLLAGVLLDNTDILTTYCIVSLFHSIVVILSLAFVKETVTASEGTVLFPCRSIFQASNFKDSLMVLVKKREDSLRKCIIALLVVLLLHQTCRTGLIDVTLLYTELPPLSWPSSWFGYLSAADNAAMGIVLLILLPILSNVLKLSDSIISIIGLACASIRFVILAWSKESWMVWVAIIVGSLGGLINSPIRSLLSKFVHEDEIGKIFAVLGSWETVAKFLALVFTALYGSTIDIFPGFSFVLASGLYTIMVIIILLVHVTARKYEEGRGSEEDGPILPGGKSENADEYIELNHTK</sequence>
<dbReference type="InterPro" id="IPR011701">
    <property type="entry name" value="MFS"/>
</dbReference>
<evidence type="ECO:0000256" key="5">
    <source>
        <dbReference type="SAM" id="MobiDB-lite"/>
    </source>
</evidence>
<feature type="transmembrane region" description="Helical" evidence="6">
    <location>
        <begin position="323"/>
        <end position="342"/>
    </location>
</feature>
<feature type="transmembrane region" description="Helical" evidence="6">
    <location>
        <begin position="255"/>
        <end position="279"/>
    </location>
</feature>
<keyword evidence="4 6" id="KW-0472">Membrane</keyword>
<evidence type="ECO:0000256" key="2">
    <source>
        <dbReference type="ARBA" id="ARBA00022692"/>
    </source>
</evidence>
<keyword evidence="2 6" id="KW-0812">Transmembrane</keyword>
<feature type="transmembrane region" description="Helical" evidence="6">
    <location>
        <begin position="163"/>
        <end position="185"/>
    </location>
</feature>
<dbReference type="Proteomes" id="UP001634394">
    <property type="component" value="Unassembled WGS sequence"/>
</dbReference>
<evidence type="ECO:0000256" key="4">
    <source>
        <dbReference type="ARBA" id="ARBA00023136"/>
    </source>
</evidence>
<dbReference type="EMBL" id="JBJQND010000013">
    <property type="protein sequence ID" value="KAL3856401.1"/>
    <property type="molecule type" value="Genomic_DNA"/>
</dbReference>
<proteinExistence type="predicted"/>
<comment type="subcellular location">
    <subcellularLocation>
        <location evidence="1">Membrane</location>
        <topology evidence="1">Multi-pass membrane protein</topology>
    </subcellularLocation>
</comment>
<gene>
    <name evidence="7" type="ORF">ACJMK2_011166</name>
</gene>
<feature type="transmembrane region" description="Helical" evidence="6">
    <location>
        <begin position="191"/>
        <end position="212"/>
    </location>
</feature>